<dbReference type="InterPro" id="IPR027387">
    <property type="entry name" value="Cytb/b6-like_sf"/>
</dbReference>
<comment type="subcellular location">
    <subcellularLocation>
        <location evidence="1">Membrane</location>
        <topology evidence="1">Multi-pass membrane protein</topology>
    </subcellularLocation>
</comment>
<evidence type="ECO:0000256" key="10">
    <source>
        <dbReference type="SAM" id="Phobius"/>
    </source>
</evidence>
<feature type="transmembrane region" description="Helical" evidence="10">
    <location>
        <begin position="59"/>
        <end position="78"/>
    </location>
</feature>
<evidence type="ECO:0000256" key="8">
    <source>
        <dbReference type="ARBA" id="ARBA00023004"/>
    </source>
</evidence>
<dbReference type="EMBL" id="AUZY01013143">
    <property type="protein sequence ID" value="EQD26469.1"/>
    <property type="molecule type" value="Genomic_DNA"/>
</dbReference>
<keyword evidence="4 10" id="KW-0812">Transmembrane</keyword>
<keyword evidence="9 10" id="KW-0472">Membrane</keyword>
<keyword evidence="3" id="KW-0349">Heme</keyword>
<feature type="non-terminal residue" evidence="12">
    <location>
        <position position="1"/>
    </location>
</feature>
<proteinExistence type="predicted"/>
<evidence type="ECO:0000256" key="1">
    <source>
        <dbReference type="ARBA" id="ARBA00004141"/>
    </source>
</evidence>
<evidence type="ECO:0000256" key="5">
    <source>
        <dbReference type="ARBA" id="ARBA00022723"/>
    </source>
</evidence>
<comment type="caution">
    <text evidence="12">The sequence shown here is derived from an EMBL/GenBank/DDBJ whole genome shotgun (WGS) entry which is preliminary data.</text>
</comment>
<reference evidence="12" key="1">
    <citation type="submission" date="2013-08" db="EMBL/GenBank/DDBJ databases">
        <authorList>
            <person name="Mendez C."/>
            <person name="Richter M."/>
            <person name="Ferrer M."/>
            <person name="Sanchez J."/>
        </authorList>
    </citation>
    <scope>NUCLEOTIDE SEQUENCE</scope>
</reference>
<dbReference type="GO" id="GO:0016491">
    <property type="term" value="F:oxidoreductase activity"/>
    <property type="evidence" value="ECO:0007669"/>
    <property type="project" value="InterPro"/>
</dbReference>
<keyword evidence="5" id="KW-0479">Metal-binding</keyword>
<dbReference type="GO" id="GO:0016020">
    <property type="term" value="C:membrane"/>
    <property type="evidence" value="ECO:0007669"/>
    <property type="project" value="UniProtKB-SubCell"/>
</dbReference>
<name>T0ZBW3_9ZZZZ</name>
<evidence type="ECO:0000256" key="6">
    <source>
        <dbReference type="ARBA" id="ARBA00022982"/>
    </source>
</evidence>
<reference evidence="12" key="2">
    <citation type="journal article" date="2014" name="ISME J.">
        <title>Microbial stratification in low pH oxic and suboxic macroscopic growths along an acid mine drainage.</title>
        <authorList>
            <person name="Mendez-Garcia C."/>
            <person name="Mesa V."/>
            <person name="Sprenger R.R."/>
            <person name="Richter M."/>
            <person name="Diez M.S."/>
            <person name="Solano J."/>
            <person name="Bargiela R."/>
            <person name="Golyshina O.V."/>
            <person name="Manteca A."/>
            <person name="Ramos J.L."/>
            <person name="Gallego J.R."/>
            <person name="Llorente I."/>
            <person name="Martins Dos Santos V.A."/>
            <person name="Jensen O.N."/>
            <person name="Pelaez A.I."/>
            <person name="Sanchez J."/>
            <person name="Ferrer M."/>
        </authorList>
    </citation>
    <scope>NUCLEOTIDE SEQUENCE</scope>
</reference>
<dbReference type="AlphaFoldDB" id="T0ZBW3"/>
<feature type="domain" description="Cytochrome b/b6 C-terminal region profile" evidence="11">
    <location>
        <begin position="1"/>
        <end position="80"/>
    </location>
</feature>
<evidence type="ECO:0000256" key="4">
    <source>
        <dbReference type="ARBA" id="ARBA00022692"/>
    </source>
</evidence>
<feature type="transmembrane region" description="Helical" evidence="10">
    <location>
        <begin position="20"/>
        <end position="38"/>
    </location>
</feature>
<gene>
    <name evidence="12" type="ORF">B1B_19563</name>
</gene>
<evidence type="ECO:0000313" key="12">
    <source>
        <dbReference type="EMBL" id="EQD26469.1"/>
    </source>
</evidence>
<dbReference type="GO" id="GO:0009055">
    <property type="term" value="F:electron transfer activity"/>
    <property type="evidence" value="ECO:0007669"/>
    <property type="project" value="InterPro"/>
</dbReference>
<dbReference type="InterPro" id="IPR036150">
    <property type="entry name" value="Cyt_b/b6_C_sf"/>
</dbReference>
<dbReference type="Gene3D" id="1.20.810.10">
    <property type="entry name" value="Cytochrome Bc1 Complex, Chain C"/>
    <property type="match status" value="1"/>
</dbReference>
<organism evidence="12">
    <name type="scientific">mine drainage metagenome</name>
    <dbReference type="NCBI Taxonomy" id="410659"/>
    <lineage>
        <taxon>unclassified sequences</taxon>
        <taxon>metagenomes</taxon>
        <taxon>ecological metagenomes</taxon>
    </lineage>
</organism>
<evidence type="ECO:0000256" key="7">
    <source>
        <dbReference type="ARBA" id="ARBA00022989"/>
    </source>
</evidence>
<dbReference type="PROSITE" id="PS51003">
    <property type="entry name" value="CYTB_CTER"/>
    <property type="match status" value="1"/>
</dbReference>
<sequence>EWFFLPLDQLLVQFPQAWMIPVGVFVIPGIGTTLLMLVPFLDRTPGREPWRRPEVMVPGLFTVLFLIFEAMLAVGRLFNL</sequence>
<dbReference type="InterPro" id="IPR005798">
    <property type="entry name" value="Cyt_b/b6_C"/>
</dbReference>
<keyword evidence="7 10" id="KW-1133">Transmembrane helix</keyword>
<evidence type="ECO:0000256" key="2">
    <source>
        <dbReference type="ARBA" id="ARBA00022448"/>
    </source>
</evidence>
<accession>T0ZBW3</accession>
<evidence type="ECO:0000256" key="9">
    <source>
        <dbReference type="ARBA" id="ARBA00023136"/>
    </source>
</evidence>
<evidence type="ECO:0000259" key="11">
    <source>
        <dbReference type="PROSITE" id="PS51003"/>
    </source>
</evidence>
<evidence type="ECO:0000256" key="3">
    <source>
        <dbReference type="ARBA" id="ARBA00022617"/>
    </source>
</evidence>
<dbReference type="SUPFAM" id="SSF81648">
    <property type="entry name" value="a domain/subunit of cytochrome bc1 complex (Ubiquinol-cytochrome c reductase)"/>
    <property type="match status" value="1"/>
</dbReference>
<keyword evidence="6" id="KW-0249">Electron transport</keyword>
<dbReference type="GO" id="GO:0046872">
    <property type="term" value="F:metal ion binding"/>
    <property type="evidence" value="ECO:0007669"/>
    <property type="project" value="UniProtKB-KW"/>
</dbReference>
<keyword evidence="8" id="KW-0408">Iron</keyword>
<keyword evidence="2" id="KW-0813">Transport</keyword>
<protein>
    <submittedName>
        <fullName evidence="12">Menaquinol-cytochrome c reductase cytochrome b/c subunit</fullName>
    </submittedName>
</protein>